<comment type="caution">
    <text evidence="2">The sequence shown here is derived from an EMBL/GenBank/DDBJ whole genome shotgun (WGS) entry which is preliminary data.</text>
</comment>
<proteinExistence type="predicted"/>
<name>A0ABR1C1I9_NECAM</name>
<feature type="signal peptide" evidence="1">
    <location>
        <begin position="1"/>
        <end position="20"/>
    </location>
</feature>
<gene>
    <name evidence="2" type="primary">Necator_chrII.g4454</name>
    <name evidence="2" type="ORF">RB195_016662</name>
</gene>
<sequence>MKLMIALIMIGLTLLQHSNGAVTYAPPPDTEKPYPTAPPCATPAPSTPIYCPLCSCNPPKDCIPRKTNIIFRCLIKCPPPPADTQ</sequence>
<dbReference type="EMBL" id="JAVFWL010000002">
    <property type="protein sequence ID" value="KAK6732414.1"/>
    <property type="molecule type" value="Genomic_DNA"/>
</dbReference>
<evidence type="ECO:0000313" key="3">
    <source>
        <dbReference type="Proteomes" id="UP001303046"/>
    </source>
</evidence>
<evidence type="ECO:0000256" key="1">
    <source>
        <dbReference type="SAM" id="SignalP"/>
    </source>
</evidence>
<dbReference type="Proteomes" id="UP001303046">
    <property type="component" value="Unassembled WGS sequence"/>
</dbReference>
<organism evidence="2 3">
    <name type="scientific">Necator americanus</name>
    <name type="common">Human hookworm</name>
    <dbReference type="NCBI Taxonomy" id="51031"/>
    <lineage>
        <taxon>Eukaryota</taxon>
        <taxon>Metazoa</taxon>
        <taxon>Ecdysozoa</taxon>
        <taxon>Nematoda</taxon>
        <taxon>Chromadorea</taxon>
        <taxon>Rhabditida</taxon>
        <taxon>Rhabditina</taxon>
        <taxon>Rhabditomorpha</taxon>
        <taxon>Strongyloidea</taxon>
        <taxon>Ancylostomatidae</taxon>
        <taxon>Bunostominae</taxon>
        <taxon>Necator</taxon>
    </lineage>
</organism>
<evidence type="ECO:0000313" key="2">
    <source>
        <dbReference type="EMBL" id="KAK6732414.1"/>
    </source>
</evidence>
<reference evidence="2 3" key="1">
    <citation type="submission" date="2023-08" db="EMBL/GenBank/DDBJ databases">
        <title>A Necator americanus chromosomal reference genome.</title>
        <authorList>
            <person name="Ilik V."/>
            <person name="Petrzelkova K.J."/>
            <person name="Pardy F."/>
            <person name="Fuh T."/>
            <person name="Niatou-Singa F.S."/>
            <person name="Gouil Q."/>
            <person name="Baker L."/>
            <person name="Ritchie M.E."/>
            <person name="Jex A.R."/>
            <person name="Gazzola D."/>
            <person name="Li H."/>
            <person name="Toshio Fujiwara R."/>
            <person name="Zhan B."/>
            <person name="Aroian R.V."/>
            <person name="Pafco B."/>
            <person name="Schwarz E.M."/>
        </authorList>
    </citation>
    <scope>NUCLEOTIDE SEQUENCE [LARGE SCALE GENOMIC DNA]</scope>
    <source>
        <strain evidence="2 3">Aroian</strain>
        <tissue evidence="2">Whole animal</tissue>
    </source>
</reference>
<keyword evidence="1" id="KW-0732">Signal</keyword>
<feature type="chain" id="PRO_5045673767" evidence="1">
    <location>
        <begin position="21"/>
        <end position="85"/>
    </location>
</feature>
<accession>A0ABR1C1I9</accession>
<keyword evidence="3" id="KW-1185">Reference proteome</keyword>
<protein>
    <submittedName>
        <fullName evidence="2">Uncharacterized protein</fullName>
    </submittedName>
</protein>